<feature type="compositionally biased region" description="Polar residues" evidence="3">
    <location>
        <begin position="1075"/>
        <end position="1090"/>
    </location>
</feature>
<dbReference type="GO" id="GO:0007165">
    <property type="term" value="P:signal transduction"/>
    <property type="evidence" value="ECO:0007669"/>
    <property type="project" value="InterPro"/>
</dbReference>
<feature type="compositionally biased region" description="Low complexity" evidence="3">
    <location>
        <begin position="379"/>
        <end position="393"/>
    </location>
</feature>
<proteinExistence type="predicted"/>
<evidence type="ECO:0000256" key="1">
    <source>
        <dbReference type="ARBA" id="ARBA00022468"/>
    </source>
</evidence>
<feature type="compositionally biased region" description="Low complexity" evidence="3">
    <location>
        <begin position="435"/>
        <end position="459"/>
    </location>
</feature>
<feature type="region of interest" description="Disordered" evidence="3">
    <location>
        <begin position="424"/>
        <end position="459"/>
    </location>
</feature>
<dbReference type="SMART" id="SM00324">
    <property type="entry name" value="RhoGAP"/>
    <property type="match status" value="1"/>
</dbReference>
<feature type="region of interest" description="Disordered" evidence="3">
    <location>
        <begin position="266"/>
        <end position="298"/>
    </location>
</feature>
<dbReference type="Proteomes" id="UP000069272">
    <property type="component" value="Chromosome X"/>
</dbReference>
<keyword evidence="5" id="KW-1185">Reference proteome</keyword>
<keyword evidence="2" id="KW-0175">Coiled coil</keyword>
<dbReference type="PANTHER" id="PTHR23176:SF133">
    <property type="entry name" value="GTPASE-ACTIVATING PROTEIN PAC-1"/>
    <property type="match status" value="1"/>
</dbReference>
<feature type="coiled-coil region" evidence="2">
    <location>
        <begin position="1221"/>
        <end position="1248"/>
    </location>
</feature>
<dbReference type="FunFam" id="1.10.555.10:FF:000058">
    <property type="entry name" value="GTPase-activating protein pac-1"/>
    <property type="match status" value="1"/>
</dbReference>
<keyword evidence="1" id="KW-0343">GTPase activation</keyword>
<feature type="region of interest" description="Disordered" evidence="3">
    <location>
        <begin position="200"/>
        <end position="229"/>
    </location>
</feature>
<evidence type="ECO:0000313" key="5">
    <source>
        <dbReference type="Proteomes" id="UP000069272"/>
    </source>
</evidence>
<dbReference type="Gene3D" id="1.10.555.10">
    <property type="entry name" value="Rho GTPase activation protein"/>
    <property type="match status" value="1"/>
</dbReference>
<dbReference type="VEuPathDB" id="VectorBase:AALB007667"/>
<feature type="compositionally biased region" description="Low complexity" evidence="3">
    <location>
        <begin position="1196"/>
        <end position="1209"/>
    </location>
</feature>
<sequence>MCDDDDDEDRKQQQQQQQQETTKGAREHPERPWPRHTARLPLAGHSFSFGKSSAASKKKKQPKQQQQHQERLPGPTTYCSSESVASDLALEPDAGPGDHRRSRSGRDSSIGGGGGRLLNWMRNAPGFRKLNLRRWNSTGSWSPEPAGTIDLTNFHVSEGNYTKRKNVFRLATASTGSYCPLEAAAIATGSATGGFHPHTEVHRTQSTSGLASTDVVTPSSTSTTAPDREILVQADSASDMQQWMEALRSVCLGDGEADGDAGAALAAGEQGRTPDTTDQPLRSPDYLKSLGGQQAEPQRVAALTSVQLPSGGQSGDDYSPILPTKAQRKYALGTRSPSGQSPVTKSRKTPGERCSSPAAVPPSATPAMPIHAQSPQHHQQPYNQLATYQQQQQHGHASGGSDRENGSPKSKTWKGIVARQFRKMQGQPSPAGGCQHPYQPHLQQQQQQQQQQHLQQQEQQQYELLPFADGASINVPLQHCPMSEEHPYVPLVLAKCTGVVESRGLGVVGIYRIPGNTAAIAQLTDTINRGLDEAALQDPRWEDVNVVSSLLKSFIRNLPEPLLPNALYGGFIAADKLGGQRRLIELRQLLHRIPRLHYETLKHLLRHLHRVSTHSEVNLMDPRNLAIVFGPSVVRSANESLETAVKDMRHQCQIVEVLINYYQYFFEDGPLPAVDEKPNGGNAADSPMEVPTTTLLLDNVSKLEPFKDASNRDTTAGFVANIVQAANRKIRRTAQRKSTMSSTTPDTLSLDSTTSAESKEQSMRSITRSRYLEMGGTGGTGGGSAASAGTTARRTAPERGSLSEDPVPVTAATAGLAVGDPGAPGPVPLPRHRTGAPSVVPMEESLLQLHHHHHHHHHYYHSNRHHSSQSNDDASLVLNRSSEDDSNDSAFADNGSMSLKTVTIALDNKLRSLRNSSIDSDRDNALDSEGELSGSCCSGAMLVDAGNLRHSLHQKYQRGRTQRPLTLGGENIPYADESPERPLVQGRAAKPGSTSDGGASGTGNDTNGNSSNVNNIINNNNNNNNDSNTGSTRTTTHGNEGSIGGKKSTASQGSAGNAYTRSNVKINNNNNNNNQEESSLTAPNRVQQAVVQRKGPAQQRSVDGSGGSSGNSSTNNSCLTLVSEVNTVSHGEAVDQSGKGGREDANDDDDDDGDAVGRGSCKKLSNPSPPPPPCTVLSSDETDSSTTSNPREKLVAASGTTASAGANTAAAAPYRIDTEVLKKMNRILTQLERKANNLERKFNLNRSLSLNYKTPKALDCCCCGHHHEAVVPLLATALSGQHHVVAAQQQQQQQQQQQPHCYQQLLATGGSTGAGSTIPPCQHGSTTCMHVPAAAPPLALSLRSRLTPGGGWASALRDYW</sequence>
<dbReference type="InterPro" id="IPR050729">
    <property type="entry name" value="Rho-GAP"/>
</dbReference>
<feature type="compositionally biased region" description="Low complexity" evidence="3">
    <location>
        <begin position="992"/>
        <end position="1039"/>
    </location>
</feature>
<dbReference type="InterPro" id="IPR001849">
    <property type="entry name" value="PH_domain"/>
</dbReference>
<dbReference type="Pfam" id="PF00620">
    <property type="entry name" value="RhoGAP"/>
    <property type="match status" value="1"/>
</dbReference>
<dbReference type="PROSITE" id="PS50238">
    <property type="entry name" value="RHOGAP"/>
    <property type="match status" value="1"/>
</dbReference>
<dbReference type="GO" id="GO:0005737">
    <property type="term" value="C:cytoplasm"/>
    <property type="evidence" value="ECO:0007669"/>
    <property type="project" value="TreeGrafter"/>
</dbReference>
<accession>A0A182FMA8</accession>
<dbReference type="Pfam" id="PF00169">
    <property type="entry name" value="PH"/>
    <property type="match status" value="1"/>
</dbReference>
<feature type="compositionally biased region" description="Low complexity" evidence="3">
    <location>
        <begin position="785"/>
        <end position="794"/>
    </location>
</feature>
<dbReference type="InterPro" id="IPR000198">
    <property type="entry name" value="RhoGAP_dom"/>
</dbReference>
<feature type="region of interest" description="Disordered" evidence="3">
    <location>
        <begin position="1"/>
        <end position="118"/>
    </location>
</feature>
<feature type="region of interest" description="Disordered" evidence="3">
    <location>
        <begin position="330"/>
        <end position="412"/>
    </location>
</feature>
<evidence type="ECO:0000313" key="4">
    <source>
        <dbReference type="EnsemblMetazoa" id="AALB007667-PA"/>
    </source>
</evidence>
<dbReference type="SUPFAM" id="SSF50729">
    <property type="entry name" value="PH domain-like"/>
    <property type="match status" value="1"/>
</dbReference>
<dbReference type="STRING" id="7167.A0A182FMA8"/>
<dbReference type="InterPro" id="IPR011993">
    <property type="entry name" value="PH-like_dom_sf"/>
</dbReference>
<feature type="compositionally biased region" description="Polar residues" evidence="3">
    <location>
        <begin position="1048"/>
        <end position="1066"/>
    </location>
</feature>
<dbReference type="PROSITE" id="PS50003">
    <property type="entry name" value="PH_DOMAIN"/>
    <property type="match status" value="1"/>
</dbReference>
<dbReference type="InterPro" id="IPR008936">
    <property type="entry name" value="Rho_GTPase_activation_prot"/>
</dbReference>
<reference evidence="4 5" key="1">
    <citation type="journal article" date="2017" name="G3 (Bethesda)">
        <title>The Physical Genome Mapping of Anopheles albimanus Corrected Scaffold Misassemblies and Identified Interarm Rearrangements in Genus Anopheles.</title>
        <authorList>
            <person name="Artemov G.N."/>
            <person name="Peery A.N."/>
            <person name="Jiang X."/>
            <person name="Tu Z."/>
            <person name="Stegniy V.N."/>
            <person name="Sharakhova M.V."/>
            <person name="Sharakhov I.V."/>
        </authorList>
    </citation>
    <scope>NUCLEOTIDE SEQUENCE [LARGE SCALE GENOMIC DNA]</scope>
    <source>
        <strain evidence="4 5">ALBI9_A</strain>
    </source>
</reference>
<feature type="compositionally biased region" description="Low complexity" evidence="3">
    <location>
        <begin position="44"/>
        <end position="55"/>
    </location>
</feature>
<feature type="region of interest" description="Disordered" evidence="3">
    <location>
        <begin position="730"/>
        <end position="837"/>
    </location>
</feature>
<dbReference type="EnsemblMetazoa" id="AALB007667-RA">
    <property type="protein sequence ID" value="AALB007667-PA"/>
    <property type="gene ID" value="AALB007667"/>
</dbReference>
<feature type="compositionally biased region" description="Low complexity" evidence="3">
    <location>
        <begin position="211"/>
        <end position="225"/>
    </location>
</feature>
<dbReference type="GO" id="GO:0005096">
    <property type="term" value="F:GTPase activator activity"/>
    <property type="evidence" value="ECO:0007669"/>
    <property type="project" value="UniProtKB-KW"/>
</dbReference>
<feature type="compositionally biased region" description="Basic residues" evidence="3">
    <location>
        <begin position="850"/>
        <end position="867"/>
    </location>
</feature>
<evidence type="ECO:0000256" key="2">
    <source>
        <dbReference type="SAM" id="Coils"/>
    </source>
</evidence>
<reference evidence="4" key="2">
    <citation type="submission" date="2022-08" db="UniProtKB">
        <authorList>
            <consortium name="EnsemblMetazoa"/>
        </authorList>
    </citation>
    <scope>IDENTIFICATION</scope>
    <source>
        <strain evidence="4">STECLA/ALBI9_A</strain>
    </source>
</reference>
<feature type="compositionally biased region" description="Acidic residues" evidence="3">
    <location>
        <begin position="1145"/>
        <end position="1154"/>
    </location>
</feature>
<feature type="region of interest" description="Disordered" evidence="3">
    <location>
        <begin position="955"/>
        <end position="1117"/>
    </location>
</feature>
<dbReference type="PANTHER" id="PTHR23176">
    <property type="entry name" value="RHO/RAC/CDC GTPASE-ACTIVATING PROTEIN"/>
    <property type="match status" value="1"/>
</dbReference>
<feature type="compositionally biased region" description="Polar residues" evidence="3">
    <location>
        <begin position="335"/>
        <end position="344"/>
    </location>
</feature>
<dbReference type="VEuPathDB" id="VectorBase:AALB20_034169"/>
<evidence type="ECO:0000256" key="3">
    <source>
        <dbReference type="SAM" id="MobiDB-lite"/>
    </source>
</evidence>
<feature type="compositionally biased region" description="Basic and acidic residues" evidence="3">
    <location>
        <begin position="23"/>
        <end position="33"/>
    </location>
</feature>
<feature type="region of interest" description="Disordered" evidence="3">
    <location>
        <begin position="850"/>
        <end position="874"/>
    </location>
</feature>
<protein>
    <submittedName>
        <fullName evidence="4">Uncharacterized protein</fullName>
    </submittedName>
</protein>
<dbReference type="SUPFAM" id="SSF48350">
    <property type="entry name" value="GTPase activation domain, GAP"/>
    <property type="match status" value="1"/>
</dbReference>
<organism evidence="4 5">
    <name type="scientific">Anopheles albimanus</name>
    <name type="common">New world malaria mosquito</name>
    <dbReference type="NCBI Taxonomy" id="7167"/>
    <lineage>
        <taxon>Eukaryota</taxon>
        <taxon>Metazoa</taxon>
        <taxon>Ecdysozoa</taxon>
        <taxon>Arthropoda</taxon>
        <taxon>Hexapoda</taxon>
        <taxon>Insecta</taxon>
        <taxon>Pterygota</taxon>
        <taxon>Neoptera</taxon>
        <taxon>Endopterygota</taxon>
        <taxon>Diptera</taxon>
        <taxon>Nematocera</taxon>
        <taxon>Culicoidea</taxon>
        <taxon>Culicidae</taxon>
        <taxon>Anophelinae</taxon>
        <taxon>Anopheles</taxon>
    </lineage>
</organism>
<feature type="compositionally biased region" description="Gly residues" evidence="3">
    <location>
        <begin position="775"/>
        <end position="784"/>
    </location>
</feature>
<feature type="compositionally biased region" description="Low complexity" evidence="3">
    <location>
        <begin position="738"/>
        <end position="755"/>
    </location>
</feature>
<feature type="region of interest" description="Disordered" evidence="3">
    <location>
        <begin position="1130"/>
        <end position="1209"/>
    </location>
</feature>
<dbReference type="Gene3D" id="2.30.29.30">
    <property type="entry name" value="Pleckstrin-homology domain (PH domain)/Phosphotyrosine-binding domain (PTB)"/>
    <property type="match status" value="1"/>
</dbReference>
<name>A0A182FMA8_ANOAL</name>